<dbReference type="InterPro" id="IPR011009">
    <property type="entry name" value="Kinase-like_dom_sf"/>
</dbReference>
<dbReference type="Gene3D" id="1.10.510.10">
    <property type="entry name" value="Transferase(Phosphotransferase) domain 1"/>
    <property type="match status" value="1"/>
</dbReference>
<evidence type="ECO:0000256" key="9">
    <source>
        <dbReference type="SAM" id="Phobius"/>
    </source>
</evidence>
<dbReference type="AlphaFoldDB" id="A0A853C1D4"/>
<evidence type="ECO:0000256" key="2">
    <source>
        <dbReference type="ARBA" id="ARBA00022527"/>
    </source>
</evidence>
<keyword evidence="9" id="KW-1133">Transmembrane helix</keyword>
<dbReference type="InterPro" id="IPR000719">
    <property type="entry name" value="Prot_kinase_dom"/>
</dbReference>
<dbReference type="GO" id="GO:0005524">
    <property type="term" value="F:ATP binding"/>
    <property type="evidence" value="ECO:0007669"/>
    <property type="project" value="UniProtKB-UniRule"/>
</dbReference>
<proteinExistence type="predicted"/>
<keyword evidence="9" id="KW-0812">Transmembrane</keyword>
<keyword evidence="3" id="KW-0808">Transferase</keyword>
<feature type="compositionally biased region" description="Low complexity" evidence="8">
    <location>
        <begin position="368"/>
        <end position="380"/>
    </location>
</feature>
<feature type="compositionally biased region" description="Pro residues" evidence="8">
    <location>
        <begin position="291"/>
        <end position="301"/>
    </location>
</feature>
<dbReference type="EMBL" id="JACCFP010000001">
    <property type="protein sequence ID" value="NYJ00957.1"/>
    <property type="molecule type" value="Genomic_DNA"/>
</dbReference>
<evidence type="ECO:0000256" key="5">
    <source>
        <dbReference type="ARBA" id="ARBA00022777"/>
    </source>
</evidence>
<evidence type="ECO:0000313" key="12">
    <source>
        <dbReference type="Proteomes" id="UP000530424"/>
    </source>
</evidence>
<dbReference type="Proteomes" id="UP000530424">
    <property type="component" value="Unassembled WGS sequence"/>
</dbReference>
<comment type="caution">
    <text evidence="11">The sequence shown here is derived from an EMBL/GenBank/DDBJ whole genome shotgun (WGS) entry which is preliminary data.</text>
</comment>
<evidence type="ECO:0000256" key="7">
    <source>
        <dbReference type="PROSITE-ProRule" id="PRU10141"/>
    </source>
</evidence>
<keyword evidence="12" id="KW-1185">Reference proteome</keyword>
<feature type="transmembrane region" description="Helical" evidence="9">
    <location>
        <begin position="332"/>
        <end position="352"/>
    </location>
</feature>
<protein>
    <recommendedName>
        <fullName evidence="1">non-specific serine/threonine protein kinase</fullName>
        <ecNumber evidence="1">2.7.11.1</ecNumber>
    </recommendedName>
</protein>
<dbReference type="RefSeq" id="WP_179667487.1">
    <property type="nucleotide sequence ID" value="NZ_JACCFP010000001.1"/>
</dbReference>
<evidence type="ECO:0000256" key="1">
    <source>
        <dbReference type="ARBA" id="ARBA00012513"/>
    </source>
</evidence>
<dbReference type="PANTHER" id="PTHR43289:SF6">
    <property type="entry name" value="SERINE_THREONINE-PROTEIN KINASE NEKL-3"/>
    <property type="match status" value="1"/>
</dbReference>
<keyword evidence="5 11" id="KW-0418">Kinase</keyword>
<sequence length="492" mass="51260">MSAVRVTDRYTLHREIGRGGSGAVWLGRDEVLGRDVAVKRVGMPPGAVDADILRAEREARLAARVNHPNVVAVFDLVETDDSHWLVMEYVAGTTLAKAIDNRGPMPPDTAAPLLAKIADALAAAHAADIVHRDVKPSNILLGDDGSVKLTDFGIARGVADPSLTQTGLVTGSPAYLSPEVASGASATPASDVWSLGATMFHALAGRPPYDVGDNVLGGMYKIVHEEPPRLRNAGWLAPLLEMTMSRDAAERPSMADVRDYLRARPSDQAAAAAILDRTPTRETPAVATAPLAPPPSSPPPADDGLTIIGPPAPLEPGTVAGEPSRDRRAGTLAVIGGAIAAVVAVIGVIFLLNSGGDDEQPSLAGDATSQTGGEQSEGGSPAPSDTTDAPEQPTEKELEDFATSYVMTASASPGQGFKMLTPDYQAQSPDYSDFWGPMSNPRILDISADPGAMTVTYTYKYAIPSVGSKTETVTLQLVREGESFLISGATAS</sequence>
<evidence type="ECO:0000256" key="4">
    <source>
        <dbReference type="ARBA" id="ARBA00022741"/>
    </source>
</evidence>
<evidence type="ECO:0000259" key="10">
    <source>
        <dbReference type="PROSITE" id="PS50011"/>
    </source>
</evidence>
<dbReference type="PROSITE" id="PS50011">
    <property type="entry name" value="PROTEIN_KINASE_DOM"/>
    <property type="match status" value="1"/>
</dbReference>
<keyword evidence="9" id="KW-0472">Membrane</keyword>
<dbReference type="CDD" id="cd14014">
    <property type="entry name" value="STKc_PknB_like"/>
    <property type="match status" value="1"/>
</dbReference>
<feature type="region of interest" description="Disordered" evidence="8">
    <location>
        <begin position="355"/>
        <end position="395"/>
    </location>
</feature>
<keyword evidence="6 7" id="KW-0067">ATP-binding</keyword>
<evidence type="ECO:0000256" key="8">
    <source>
        <dbReference type="SAM" id="MobiDB-lite"/>
    </source>
</evidence>
<dbReference type="InterPro" id="IPR017441">
    <property type="entry name" value="Protein_kinase_ATP_BS"/>
</dbReference>
<dbReference type="EC" id="2.7.11.1" evidence="1"/>
<evidence type="ECO:0000256" key="6">
    <source>
        <dbReference type="ARBA" id="ARBA00022840"/>
    </source>
</evidence>
<feature type="binding site" evidence="7">
    <location>
        <position position="39"/>
    </location>
    <ligand>
        <name>ATP</name>
        <dbReference type="ChEBI" id="CHEBI:30616"/>
    </ligand>
</feature>
<gene>
    <name evidence="11" type="ORF">HNR19_001655</name>
</gene>
<organism evidence="11 12">
    <name type="scientific">Nocardioides thalensis</name>
    <dbReference type="NCBI Taxonomy" id="1914755"/>
    <lineage>
        <taxon>Bacteria</taxon>
        <taxon>Bacillati</taxon>
        <taxon>Actinomycetota</taxon>
        <taxon>Actinomycetes</taxon>
        <taxon>Propionibacteriales</taxon>
        <taxon>Nocardioidaceae</taxon>
        <taxon>Nocardioides</taxon>
    </lineage>
</organism>
<dbReference type="SMART" id="SM00220">
    <property type="entry name" value="S_TKc"/>
    <property type="match status" value="1"/>
</dbReference>
<dbReference type="PROSITE" id="PS00108">
    <property type="entry name" value="PROTEIN_KINASE_ST"/>
    <property type="match status" value="1"/>
</dbReference>
<dbReference type="GO" id="GO:0004674">
    <property type="term" value="F:protein serine/threonine kinase activity"/>
    <property type="evidence" value="ECO:0007669"/>
    <property type="project" value="UniProtKB-KW"/>
</dbReference>
<feature type="region of interest" description="Disordered" evidence="8">
    <location>
        <begin position="275"/>
        <end position="325"/>
    </location>
</feature>
<accession>A0A853C1D4</accession>
<keyword evidence="2 11" id="KW-0723">Serine/threonine-protein kinase</keyword>
<name>A0A853C1D4_9ACTN</name>
<dbReference type="Pfam" id="PF00069">
    <property type="entry name" value="Pkinase"/>
    <property type="match status" value="1"/>
</dbReference>
<dbReference type="PANTHER" id="PTHR43289">
    <property type="entry name" value="MITOGEN-ACTIVATED PROTEIN KINASE KINASE KINASE 20-RELATED"/>
    <property type="match status" value="1"/>
</dbReference>
<dbReference type="PROSITE" id="PS00107">
    <property type="entry name" value="PROTEIN_KINASE_ATP"/>
    <property type="match status" value="1"/>
</dbReference>
<evidence type="ECO:0000256" key="3">
    <source>
        <dbReference type="ARBA" id="ARBA00022679"/>
    </source>
</evidence>
<dbReference type="InterPro" id="IPR008271">
    <property type="entry name" value="Ser/Thr_kinase_AS"/>
</dbReference>
<evidence type="ECO:0000313" key="11">
    <source>
        <dbReference type="EMBL" id="NYJ00957.1"/>
    </source>
</evidence>
<dbReference type="Gene3D" id="3.30.200.20">
    <property type="entry name" value="Phosphorylase Kinase, domain 1"/>
    <property type="match status" value="1"/>
</dbReference>
<dbReference type="SUPFAM" id="SSF56112">
    <property type="entry name" value="Protein kinase-like (PK-like)"/>
    <property type="match status" value="1"/>
</dbReference>
<feature type="domain" description="Protein kinase" evidence="10">
    <location>
        <begin position="10"/>
        <end position="261"/>
    </location>
</feature>
<keyword evidence="4 7" id="KW-0547">Nucleotide-binding</keyword>
<reference evidence="11 12" key="1">
    <citation type="submission" date="2020-07" db="EMBL/GenBank/DDBJ databases">
        <title>Sequencing the genomes of 1000 actinobacteria strains.</title>
        <authorList>
            <person name="Klenk H.-P."/>
        </authorList>
    </citation>
    <scope>NUCLEOTIDE SEQUENCE [LARGE SCALE GENOMIC DNA]</scope>
    <source>
        <strain evidence="11 12">DSM 103833</strain>
    </source>
</reference>